<evidence type="ECO:0000313" key="1">
    <source>
        <dbReference type="EMBL" id="QEC78753.1"/>
    </source>
</evidence>
<accession>A0A5B8W4T4</accession>
<reference evidence="1 2" key="1">
    <citation type="journal article" date="2013" name="J. Microbiol.">
        <title>Mucilaginibacter ginsenosidivorax sp. nov., with ginsenoside converting activity isolated from sediment.</title>
        <authorList>
            <person name="Kim J.K."/>
            <person name="Choi T.E."/>
            <person name="Liu Q.M."/>
            <person name="Park H.Y."/>
            <person name="Yi T.H."/>
            <person name="Yoon M.H."/>
            <person name="Kim S.C."/>
            <person name="Im W.T."/>
        </authorList>
    </citation>
    <scope>NUCLEOTIDE SEQUENCE [LARGE SCALE GENOMIC DNA]</scope>
    <source>
        <strain evidence="1 2">KHI28</strain>
    </source>
</reference>
<dbReference type="Proteomes" id="UP000321362">
    <property type="component" value="Chromosome"/>
</dbReference>
<dbReference type="AlphaFoldDB" id="A0A5B8W4T4"/>
<proteinExistence type="predicted"/>
<dbReference type="RefSeq" id="WP_147057693.1">
    <property type="nucleotide sequence ID" value="NZ_CP042437.1"/>
</dbReference>
<dbReference type="EMBL" id="CP042437">
    <property type="protein sequence ID" value="QEC78753.1"/>
    <property type="molecule type" value="Genomic_DNA"/>
</dbReference>
<protein>
    <submittedName>
        <fullName evidence="1">Uncharacterized protein</fullName>
    </submittedName>
</protein>
<gene>
    <name evidence="1" type="ORF">FSB76_23415</name>
</gene>
<keyword evidence="2" id="KW-1185">Reference proteome</keyword>
<name>A0A5B8W4T4_9SPHI</name>
<dbReference type="KEGG" id="mgk:FSB76_23415"/>
<evidence type="ECO:0000313" key="2">
    <source>
        <dbReference type="Proteomes" id="UP000321362"/>
    </source>
</evidence>
<organism evidence="1 2">
    <name type="scientific">Mucilaginibacter ginsenosidivorax</name>
    <dbReference type="NCBI Taxonomy" id="862126"/>
    <lineage>
        <taxon>Bacteria</taxon>
        <taxon>Pseudomonadati</taxon>
        <taxon>Bacteroidota</taxon>
        <taxon>Sphingobacteriia</taxon>
        <taxon>Sphingobacteriales</taxon>
        <taxon>Sphingobacteriaceae</taxon>
        <taxon>Mucilaginibacter</taxon>
    </lineage>
</organism>
<sequence length="105" mass="12359">MIKVNISNYRSVLEIPRIDDKQIVYTFKFWNDSWGNISYLDLKDNKTYNGRFFLVQDGKTSEVLINFNCDECAFYNPQNPDEESPVQVLGFNSFMDSYTKPYISN</sequence>